<dbReference type="Proteomes" id="UP001445335">
    <property type="component" value="Unassembled WGS sequence"/>
</dbReference>
<dbReference type="PANTHER" id="PTHR43102">
    <property type="entry name" value="SLR1143 PROTEIN"/>
    <property type="match status" value="1"/>
</dbReference>
<evidence type="ECO:0000313" key="3">
    <source>
        <dbReference type="EMBL" id="KAK9834150.1"/>
    </source>
</evidence>
<keyword evidence="4" id="KW-1185">Reference proteome</keyword>
<dbReference type="SUPFAM" id="SSF55781">
    <property type="entry name" value="GAF domain-like"/>
    <property type="match status" value="1"/>
</dbReference>
<sequence length="278" mass="30524">MALQVEEGQADPVLDSLCNLVCSLLKVRIAGVSIVERDRQFYKALSGHAKLTIPRAWSFCQYTFLPKLPTVLVVEDAAKDERFDAHPLVVGGDALPIRFYAGAPLITSTGHRIGAMCLVDTQPRRLTVDDYRVLNNCAEMVVRRLEADQFAVAHAGAAHQLLRSLEAYKRAVLLCDMSSRGWRILYANEPWSKATGLKQVDARQYTVWDLYQAAEESQDAAVAGFADAVANEQPFSLAMQLRSAGARAPVLHFVFRPATSGALDPFAVDIAIPEGVPR</sequence>
<dbReference type="Gene3D" id="3.30.450.20">
    <property type="entry name" value="PAS domain"/>
    <property type="match status" value="1"/>
</dbReference>
<dbReference type="InterPro" id="IPR003018">
    <property type="entry name" value="GAF"/>
</dbReference>
<comment type="caution">
    <text evidence="3">The sequence shown here is derived from an EMBL/GenBank/DDBJ whole genome shotgun (WGS) entry which is preliminary data.</text>
</comment>
<gene>
    <name evidence="3" type="ORF">WJX81_003157</name>
</gene>
<dbReference type="Pfam" id="PF01590">
    <property type="entry name" value="GAF"/>
    <property type="match status" value="1"/>
</dbReference>
<dbReference type="AlphaFoldDB" id="A0AAW1RJE1"/>
<protein>
    <recommendedName>
        <fullName evidence="2">GAF domain-containing protein</fullName>
    </recommendedName>
</protein>
<feature type="domain" description="GAF" evidence="2">
    <location>
        <begin position="9"/>
        <end position="155"/>
    </location>
</feature>
<proteinExistence type="predicted"/>
<evidence type="ECO:0000313" key="4">
    <source>
        <dbReference type="Proteomes" id="UP001445335"/>
    </source>
</evidence>
<name>A0AAW1RJE1_9CHLO</name>
<dbReference type="InterPro" id="IPR029016">
    <property type="entry name" value="GAF-like_dom_sf"/>
</dbReference>
<dbReference type="PANTHER" id="PTHR43102:SF2">
    <property type="entry name" value="GAF DOMAIN-CONTAINING PROTEIN"/>
    <property type="match status" value="1"/>
</dbReference>
<accession>A0AAW1RJE1</accession>
<evidence type="ECO:0000256" key="1">
    <source>
        <dbReference type="ARBA" id="ARBA00023170"/>
    </source>
</evidence>
<keyword evidence="1" id="KW-0675">Receptor</keyword>
<dbReference type="SMART" id="SM00065">
    <property type="entry name" value="GAF"/>
    <property type="match status" value="1"/>
</dbReference>
<dbReference type="Gene3D" id="3.30.450.40">
    <property type="match status" value="1"/>
</dbReference>
<evidence type="ECO:0000259" key="2">
    <source>
        <dbReference type="SMART" id="SM00065"/>
    </source>
</evidence>
<organism evidence="3 4">
    <name type="scientific">Elliptochloris bilobata</name>
    <dbReference type="NCBI Taxonomy" id="381761"/>
    <lineage>
        <taxon>Eukaryota</taxon>
        <taxon>Viridiplantae</taxon>
        <taxon>Chlorophyta</taxon>
        <taxon>core chlorophytes</taxon>
        <taxon>Trebouxiophyceae</taxon>
        <taxon>Trebouxiophyceae incertae sedis</taxon>
        <taxon>Elliptochloris clade</taxon>
        <taxon>Elliptochloris</taxon>
    </lineage>
</organism>
<reference evidence="3 4" key="1">
    <citation type="journal article" date="2024" name="Nat. Commun.">
        <title>Phylogenomics reveals the evolutionary origins of lichenization in chlorophyte algae.</title>
        <authorList>
            <person name="Puginier C."/>
            <person name="Libourel C."/>
            <person name="Otte J."/>
            <person name="Skaloud P."/>
            <person name="Haon M."/>
            <person name="Grisel S."/>
            <person name="Petersen M."/>
            <person name="Berrin J.G."/>
            <person name="Delaux P.M."/>
            <person name="Dal Grande F."/>
            <person name="Keller J."/>
        </authorList>
    </citation>
    <scope>NUCLEOTIDE SEQUENCE [LARGE SCALE GENOMIC DNA]</scope>
    <source>
        <strain evidence="3 4">SAG 245.80</strain>
    </source>
</reference>
<dbReference type="EMBL" id="JALJOU010000033">
    <property type="protein sequence ID" value="KAK9834150.1"/>
    <property type="molecule type" value="Genomic_DNA"/>
</dbReference>